<feature type="binding site" evidence="11">
    <location>
        <begin position="173"/>
        <end position="180"/>
    </location>
    <ligand>
        <name>NAD(+)</name>
        <dbReference type="ChEBI" id="CHEBI:57540"/>
    </ligand>
</feature>
<dbReference type="eggNOG" id="COG1249">
    <property type="taxonomic scope" value="Bacteria"/>
</dbReference>
<dbReference type="Gene3D" id="3.30.390.30">
    <property type="match status" value="1"/>
</dbReference>
<accession>D8JWJ9</accession>
<feature type="binding site" evidence="11">
    <location>
        <position position="48"/>
    </location>
    <ligand>
        <name>FAD</name>
        <dbReference type="ChEBI" id="CHEBI:57692"/>
    </ligand>
</feature>
<evidence type="ECO:0000256" key="13">
    <source>
        <dbReference type="RuleBase" id="RU003692"/>
    </source>
</evidence>
<gene>
    <name evidence="16" type="ordered locus">Hden_1300</name>
</gene>
<dbReference type="Pfam" id="PF07992">
    <property type="entry name" value="Pyr_redox_2"/>
    <property type="match status" value="1"/>
</dbReference>
<keyword evidence="8 13" id="KW-0676">Redox-active center</keyword>
<dbReference type="PRINTS" id="PR00368">
    <property type="entry name" value="FADPNR"/>
</dbReference>
<evidence type="ECO:0000256" key="12">
    <source>
        <dbReference type="PIRSR" id="PIRSR000350-4"/>
    </source>
</evidence>
<evidence type="ECO:0000256" key="11">
    <source>
        <dbReference type="PIRSR" id="PIRSR000350-3"/>
    </source>
</evidence>
<feature type="binding site" evidence="11">
    <location>
        <position position="301"/>
    </location>
    <ligand>
        <name>FAD</name>
        <dbReference type="ChEBI" id="CHEBI:57692"/>
    </ligand>
</feature>
<feature type="domain" description="FAD/NAD(P)-binding" evidence="15">
    <location>
        <begin position="3"/>
        <end position="316"/>
    </location>
</feature>
<comment type="catalytic activity">
    <reaction evidence="9 13">
        <text>N(6)-[(R)-dihydrolipoyl]-L-lysyl-[protein] + NAD(+) = N(6)-[(R)-lipoyl]-L-lysyl-[protein] + NADH + H(+)</text>
        <dbReference type="Rhea" id="RHEA:15045"/>
        <dbReference type="Rhea" id="RHEA-COMP:10474"/>
        <dbReference type="Rhea" id="RHEA-COMP:10475"/>
        <dbReference type="ChEBI" id="CHEBI:15378"/>
        <dbReference type="ChEBI" id="CHEBI:57540"/>
        <dbReference type="ChEBI" id="CHEBI:57945"/>
        <dbReference type="ChEBI" id="CHEBI:83099"/>
        <dbReference type="ChEBI" id="CHEBI:83100"/>
        <dbReference type="EC" id="1.8.1.4"/>
    </reaction>
</comment>
<dbReference type="SUPFAM" id="SSF55424">
    <property type="entry name" value="FAD/NAD-linked reductases, dimerisation (C-terminal) domain"/>
    <property type="match status" value="1"/>
</dbReference>
<comment type="similarity">
    <text evidence="1 13">Belongs to the class-I pyridine nucleotide-disulfide oxidoreductase family.</text>
</comment>
<evidence type="ECO:0000256" key="2">
    <source>
        <dbReference type="ARBA" id="ARBA00012608"/>
    </source>
</evidence>
<dbReference type="EMBL" id="CP002083">
    <property type="protein sequence ID" value="ADJ23112.1"/>
    <property type="molecule type" value="Genomic_DNA"/>
</dbReference>
<dbReference type="GO" id="GO:0004148">
    <property type="term" value="F:dihydrolipoyl dehydrogenase (NADH) activity"/>
    <property type="evidence" value="ECO:0007669"/>
    <property type="project" value="UniProtKB-EC"/>
</dbReference>
<evidence type="ECO:0000256" key="1">
    <source>
        <dbReference type="ARBA" id="ARBA00007532"/>
    </source>
</evidence>
<dbReference type="KEGG" id="hdn:Hden_1300"/>
<feature type="binding site" evidence="11">
    <location>
        <position position="260"/>
    </location>
    <ligand>
        <name>NAD(+)</name>
        <dbReference type="ChEBI" id="CHEBI:57540"/>
    </ligand>
</feature>
<dbReference type="InterPro" id="IPR004099">
    <property type="entry name" value="Pyr_nucl-diS_OxRdtase_dimer"/>
</dbReference>
<reference evidence="17" key="1">
    <citation type="journal article" date="2011" name="J. Bacteriol.">
        <title>Genome sequences of eight morphologically diverse alphaproteobacteria.</title>
        <authorList>
            <consortium name="US DOE Joint Genome Institute"/>
            <person name="Brown P.J."/>
            <person name="Kysela D.T."/>
            <person name="Buechlein A."/>
            <person name="Hemmerich C."/>
            <person name="Brun Y.V."/>
        </authorList>
    </citation>
    <scope>NUCLEOTIDE SEQUENCE [LARGE SCALE GENOMIC DNA]</scope>
    <source>
        <strain evidence="17">ATCC 51888 / DSM 1869 / NCIB 11706 / TK 0415</strain>
    </source>
</reference>
<evidence type="ECO:0000256" key="7">
    <source>
        <dbReference type="ARBA" id="ARBA00023157"/>
    </source>
</evidence>
<feature type="disulfide bond" description="Redox-active" evidence="12">
    <location>
        <begin position="39"/>
        <end position="44"/>
    </location>
</feature>
<dbReference type="EC" id="1.8.1.4" evidence="2 13"/>
<evidence type="ECO:0000259" key="14">
    <source>
        <dbReference type="Pfam" id="PF02852"/>
    </source>
</evidence>
<evidence type="ECO:0000313" key="16">
    <source>
        <dbReference type="EMBL" id="ADJ23112.1"/>
    </source>
</evidence>
<dbReference type="InterPro" id="IPR001100">
    <property type="entry name" value="Pyr_nuc-diS_OxRdtase"/>
</dbReference>
<feature type="binding site" evidence="11">
    <location>
        <position position="112"/>
    </location>
    <ligand>
        <name>FAD</name>
        <dbReference type="ChEBI" id="CHEBI:57692"/>
    </ligand>
</feature>
<dbReference type="OrthoDB" id="9761158at2"/>
<evidence type="ECO:0000256" key="9">
    <source>
        <dbReference type="ARBA" id="ARBA00049187"/>
    </source>
</evidence>
<evidence type="ECO:0000256" key="8">
    <source>
        <dbReference type="ARBA" id="ARBA00023284"/>
    </source>
</evidence>
<evidence type="ECO:0000259" key="15">
    <source>
        <dbReference type="Pfam" id="PF07992"/>
    </source>
</evidence>
<name>D8JWJ9_HYPDA</name>
<dbReference type="GO" id="GO:0006103">
    <property type="term" value="P:2-oxoglutarate metabolic process"/>
    <property type="evidence" value="ECO:0007669"/>
    <property type="project" value="TreeGrafter"/>
</dbReference>
<dbReference type="PIRSF" id="PIRSF000350">
    <property type="entry name" value="Mercury_reductase_MerA"/>
    <property type="match status" value="1"/>
</dbReference>
<keyword evidence="5 13" id="KW-0560">Oxidoreductase</keyword>
<evidence type="ECO:0000256" key="6">
    <source>
        <dbReference type="ARBA" id="ARBA00023027"/>
    </source>
</evidence>
<dbReference type="Proteomes" id="UP000002033">
    <property type="component" value="Chromosome"/>
</dbReference>
<dbReference type="RefSeq" id="WP_013215327.1">
    <property type="nucleotide sequence ID" value="NC_014313.1"/>
</dbReference>
<dbReference type="GO" id="GO:0050660">
    <property type="term" value="F:flavin adenine dinucleotide binding"/>
    <property type="evidence" value="ECO:0007669"/>
    <property type="project" value="InterPro"/>
</dbReference>
<dbReference type="InterPro" id="IPR036188">
    <property type="entry name" value="FAD/NAD-bd_sf"/>
</dbReference>
<organism evidence="16 17">
    <name type="scientific">Hyphomicrobium denitrificans (strain ATCC 51888 / DSM 1869 / NCIMB 11706 / TK 0415)</name>
    <dbReference type="NCBI Taxonomy" id="582899"/>
    <lineage>
        <taxon>Bacteria</taxon>
        <taxon>Pseudomonadati</taxon>
        <taxon>Pseudomonadota</taxon>
        <taxon>Alphaproteobacteria</taxon>
        <taxon>Hyphomicrobiales</taxon>
        <taxon>Hyphomicrobiaceae</taxon>
        <taxon>Hyphomicrobium</taxon>
    </lineage>
</organism>
<dbReference type="GO" id="GO:0005737">
    <property type="term" value="C:cytoplasm"/>
    <property type="evidence" value="ECO:0007669"/>
    <property type="project" value="UniProtKB-ARBA"/>
</dbReference>
<dbReference type="AlphaFoldDB" id="D8JWJ9"/>
<dbReference type="HOGENOM" id="CLU_016755_0_3_5"/>
<evidence type="ECO:0000256" key="10">
    <source>
        <dbReference type="PIRSR" id="PIRSR000350-2"/>
    </source>
</evidence>
<comment type="cofactor">
    <cofactor evidence="11 13">
        <name>FAD</name>
        <dbReference type="ChEBI" id="CHEBI:57692"/>
    </cofactor>
    <text evidence="11 13">Binds 1 FAD per subunit.</text>
</comment>
<dbReference type="PANTHER" id="PTHR22912">
    <property type="entry name" value="DISULFIDE OXIDOREDUCTASE"/>
    <property type="match status" value="1"/>
</dbReference>
<evidence type="ECO:0000256" key="3">
    <source>
        <dbReference type="ARBA" id="ARBA00022630"/>
    </source>
</evidence>
<proteinExistence type="inferred from homology"/>
<feature type="active site" description="Proton acceptor" evidence="10">
    <location>
        <position position="434"/>
    </location>
</feature>
<keyword evidence="11" id="KW-0547">Nucleotide-binding</keyword>
<dbReference type="NCBIfam" id="TIGR01350">
    <property type="entry name" value="lipoamide_DH"/>
    <property type="match status" value="1"/>
</dbReference>
<dbReference type="InterPro" id="IPR050151">
    <property type="entry name" value="Class-I_Pyr_Nuc-Dis_Oxidored"/>
</dbReference>
<dbReference type="SUPFAM" id="SSF51905">
    <property type="entry name" value="FAD/NAD(P)-binding domain"/>
    <property type="match status" value="1"/>
</dbReference>
<dbReference type="InterPro" id="IPR012999">
    <property type="entry name" value="Pyr_OxRdtase_I_AS"/>
</dbReference>
<dbReference type="Gene3D" id="3.50.50.60">
    <property type="entry name" value="FAD/NAD(P)-binding domain"/>
    <property type="match status" value="2"/>
</dbReference>
<feature type="binding site" evidence="11">
    <location>
        <begin position="136"/>
        <end position="138"/>
    </location>
    <ligand>
        <name>FAD</name>
        <dbReference type="ChEBI" id="CHEBI:57692"/>
    </ligand>
</feature>
<dbReference type="PRINTS" id="PR00411">
    <property type="entry name" value="PNDRDTASEI"/>
</dbReference>
<dbReference type="InterPro" id="IPR016156">
    <property type="entry name" value="FAD/NAD-linked_Rdtase_dimer_sf"/>
</dbReference>
<comment type="miscellaneous">
    <text evidence="13">The active site is a redox-active disulfide bond.</text>
</comment>
<dbReference type="STRING" id="582899.Hden_1300"/>
<keyword evidence="7" id="KW-1015">Disulfide bond</keyword>
<keyword evidence="6 11" id="KW-0520">NAD</keyword>
<keyword evidence="4 11" id="KW-0274">FAD</keyword>
<evidence type="ECO:0000313" key="17">
    <source>
        <dbReference type="Proteomes" id="UP000002033"/>
    </source>
</evidence>
<sequence>MSHIIVLGGGPAGYVAASHAAAHGARVTLVDPKPLGGTCLNQGCVPTKVLVESCGLLEKIKRAESFGLQFSGSVAGNWAAINRRSASIIEMLGQGIERLMEDREVTLLRGYGELVDAHCVRVNDQVVRADHILICTGSTPQADPQFDIDGATIGTSDDLLAWESLPRSMLIVGSGIIACEFAFVLDSLGVDVTVLASGPRLMSHADKDISSVLQREMRKRGIKVQLNCRIQSLTHTEEGVSAYADDKIVGAAERALVAVGRRANTAGIGLEAAGIRTNEWREICVDDVLRTNVPHIYAAGDVNGRSGLAHAASAQAKLAIDHMLRREFSLLDDGAIPVAVFTNPEIGWVGRTEHAAVGDGLSVEIGKFDLRGLGRAHALDEISGMAKVVVDKHSGELIGLHVIGPHASEIVHEGALVIQRNGKANELFRTVHAHPTISEGILEAVEDAIGQATHKPMNRQRSANALQLI</sequence>
<feature type="domain" description="Pyridine nucleotide-disulphide oxidoreductase dimerisation" evidence="14">
    <location>
        <begin position="336"/>
        <end position="444"/>
    </location>
</feature>
<evidence type="ECO:0000256" key="5">
    <source>
        <dbReference type="ARBA" id="ARBA00023002"/>
    </source>
</evidence>
<dbReference type="InterPro" id="IPR006258">
    <property type="entry name" value="Lipoamide_DH"/>
</dbReference>
<keyword evidence="3 13" id="KW-0285">Flavoprotein</keyword>
<evidence type="ECO:0000256" key="4">
    <source>
        <dbReference type="ARBA" id="ARBA00022827"/>
    </source>
</evidence>
<dbReference type="Pfam" id="PF02852">
    <property type="entry name" value="Pyr_redox_dim"/>
    <property type="match status" value="1"/>
</dbReference>
<dbReference type="PROSITE" id="PS00076">
    <property type="entry name" value="PYRIDINE_REDOX_1"/>
    <property type="match status" value="1"/>
</dbReference>
<dbReference type="FunFam" id="3.30.390.30:FF:000001">
    <property type="entry name" value="Dihydrolipoyl dehydrogenase"/>
    <property type="match status" value="1"/>
</dbReference>
<protein>
    <recommendedName>
        <fullName evidence="2 13">Dihydrolipoyl dehydrogenase</fullName>
        <ecNumber evidence="2 13">1.8.1.4</ecNumber>
    </recommendedName>
</protein>
<dbReference type="PANTHER" id="PTHR22912:SF151">
    <property type="entry name" value="DIHYDROLIPOYL DEHYDROGENASE, MITOCHONDRIAL"/>
    <property type="match status" value="1"/>
</dbReference>
<dbReference type="InterPro" id="IPR023753">
    <property type="entry name" value="FAD/NAD-binding_dom"/>
</dbReference>
<keyword evidence="17" id="KW-1185">Reference proteome</keyword>